<dbReference type="EMBL" id="QPMH01000009">
    <property type="protein sequence ID" value="RDD61798.1"/>
    <property type="molecule type" value="Genomic_DNA"/>
</dbReference>
<comment type="caution">
    <text evidence="2">The sequence shown here is derived from an EMBL/GenBank/DDBJ whole genome shotgun (WGS) entry which is preliminary data.</text>
</comment>
<sequence>MNTLFDDIGEPLARRVGGGLAKIAMVMRHQAWAQGGAHGLTPTQAQVLTLLRGRGALRLSAIADELAITAPTASDAVAALRRKALVEKRRAAEDRRAVAISLTPSGIEAASGLTEWPDVLRAAIEDLSPDEQALLLKMLTKMIRTLQVQGAIPVQRMCAGCRHFRPNVHDDADTPHHCAFVNAAFGNRHLRLDCGDFEAADAAISAANWRQFLSPHRSQENEK</sequence>
<evidence type="ECO:0000259" key="1">
    <source>
        <dbReference type="PROSITE" id="PS50995"/>
    </source>
</evidence>
<dbReference type="InterPro" id="IPR036390">
    <property type="entry name" value="WH_DNA-bd_sf"/>
</dbReference>
<dbReference type="InterPro" id="IPR036388">
    <property type="entry name" value="WH-like_DNA-bd_sf"/>
</dbReference>
<dbReference type="InterPro" id="IPR011991">
    <property type="entry name" value="ArsR-like_HTH"/>
</dbReference>
<feature type="domain" description="HTH marR-type" evidence="1">
    <location>
        <begin position="1"/>
        <end position="144"/>
    </location>
</feature>
<keyword evidence="3" id="KW-1185">Reference proteome</keyword>
<dbReference type="GO" id="GO:0003700">
    <property type="term" value="F:DNA-binding transcription factor activity"/>
    <property type="evidence" value="ECO:0007669"/>
    <property type="project" value="InterPro"/>
</dbReference>
<name>A0A369T943_9PROT</name>
<dbReference type="GO" id="GO:0006950">
    <property type="term" value="P:response to stress"/>
    <property type="evidence" value="ECO:0007669"/>
    <property type="project" value="TreeGrafter"/>
</dbReference>
<evidence type="ECO:0000313" key="3">
    <source>
        <dbReference type="Proteomes" id="UP000253941"/>
    </source>
</evidence>
<dbReference type="SMART" id="SM00347">
    <property type="entry name" value="HTH_MARR"/>
    <property type="match status" value="1"/>
</dbReference>
<reference evidence="2 3" key="1">
    <citation type="submission" date="2018-07" db="EMBL/GenBank/DDBJ databases">
        <title>Venubactetium sediminum gen. nov., sp. nov., isolated from a marine solar saltern.</title>
        <authorList>
            <person name="Wang S."/>
        </authorList>
    </citation>
    <scope>NUCLEOTIDE SEQUENCE [LARGE SCALE GENOMIC DNA]</scope>
    <source>
        <strain evidence="2 3">WD2A32</strain>
    </source>
</reference>
<dbReference type="RefSeq" id="WP_114582340.1">
    <property type="nucleotide sequence ID" value="NZ_QPMH01000009.1"/>
</dbReference>
<dbReference type="PANTHER" id="PTHR33164">
    <property type="entry name" value="TRANSCRIPTIONAL REGULATOR, MARR FAMILY"/>
    <property type="match status" value="1"/>
</dbReference>
<dbReference type="Proteomes" id="UP000253941">
    <property type="component" value="Unassembled WGS sequence"/>
</dbReference>
<proteinExistence type="predicted"/>
<dbReference type="CDD" id="cd00090">
    <property type="entry name" value="HTH_ARSR"/>
    <property type="match status" value="1"/>
</dbReference>
<dbReference type="PRINTS" id="PR00598">
    <property type="entry name" value="HTHMARR"/>
</dbReference>
<protein>
    <submittedName>
        <fullName evidence="2">MarR family transcriptional regulator</fullName>
    </submittedName>
</protein>
<dbReference type="AlphaFoldDB" id="A0A369T943"/>
<dbReference type="Gene3D" id="1.10.10.10">
    <property type="entry name" value="Winged helix-like DNA-binding domain superfamily/Winged helix DNA-binding domain"/>
    <property type="match status" value="1"/>
</dbReference>
<dbReference type="PANTHER" id="PTHR33164:SF43">
    <property type="entry name" value="HTH-TYPE TRANSCRIPTIONAL REPRESSOR YETL"/>
    <property type="match status" value="1"/>
</dbReference>
<accession>A0A369T943</accession>
<evidence type="ECO:0000313" key="2">
    <source>
        <dbReference type="EMBL" id="RDD61798.1"/>
    </source>
</evidence>
<dbReference type="SUPFAM" id="SSF46785">
    <property type="entry name" value="Winged helix' DNA-binding domain"/>
    <property type="match status" value="1"/>
</dbReference>
<organism evidence="2 3">
    <name type="scientific">Ferruginivarius sediminum</name>
    <dbReference type="NCBI Taxonomy" id="2661937"/>
    <lineage>
        <taxon>Bacteria</taxon>
        <taxon>Pseudomonadati</taxon>
        <taxon>Pseudomonadota</taxon>
        <taxon>Alphaproteobacteria</taxon>
        <taxon>Rhodospirillales</taxon>
        <taxon>Rhodospirillaceae</taxon>
        <taxon>Ferruginivarius</taxon>
    </lineage>
</organism>
<dbReference type="PROSITE" id="PS50995">
    <property type="entry name" value="HTH_MARR_2"/>
    <property type="match status" value="1"/>
</dbReference>
<gene>
    <name evidence="2" type="ORF">DRB17_11445</name>
</gene>
<dbReference type="Pfam" id="PF12802">
    <property type="entry name" value="MarR_2"/>
    <property type="match status" value="1"/>
</dbReference>
<dbReference type="InterPro" id="IPR039422">
    <property type="entry name" value="MarR/SlyA-like"/>
</dbReference>
<dbReference type="InterPro" id="IPR000835">
    <property type="entry name" value="HTH_MarR-typ"/>
</dbReference>